<dbReference type="CDD" id="cd00331">
    <property type="entry name" value="IGPS"/>
    <property type="match status" value="1"/>
</dbReference>
<dbReference type="HAMAP" id="MF_00134_B">
    <property type="entry name" value="IGPS_B"/>
    <property type="match status" value="1"/>
</dbReference>
<dbReference type="PROSITE" id="PS00614">
    <property type="entry name" value="IGPS"/>
    <property type="match status" value="1"/>
</dbReference>
<dbReference type="Pfam" id="PF00218">
    <property type="entry name" value="IGPS"/>
    <property type="match status" value="1"/>
</dbReference>
<proteinExistence type="inferred from homology"/>
<comment type="catalytic activity">
    <reaction evidence="1 9">
        <text>1-(2-carboxyphenylamino)-1-deoxy-D-ribulose 5-phosphate + H(+) = (1S,2R)-1-C-(indol-3-yl)glycerol 3-phosphate + CO2 + H2O</text>
        <dbReference type="Rhea" id="RHEA:23476"/>
        <dbReference type="ChEBI" id="CHEBI:15377"/>
        <dbReference type="ChEBI" id="CHEBI:15378"/>
        <dbReference type="ChEBI" id="CHEBI:16526"/>
        <dbReference type="ChEBI" id="CHEBI:58613"/>
        <dbReference type="ChEBI" id="CHEBI:58866"/>
        <dbReference type="EC" id="4.1.1.48"/>
    </reaction>
</comment>
<keyword evidence="7 9" id="KW-0057">Aromatic amino acid biosynthesis</keyword>
<dbReference type="EC" id="4.1.1.48" evidence="9"/>
<evidence type="ECO:0000256" key="8">
    <source>
        <dbReference type="ARBA" id="ARBA00023239"/>
    </source>
</evidence>
<evidence type="ECO:0000256" key="7">
    <source>
        <dbReference type="ARBA" id="ARBA00023141"/>
    </source>
</evidence>
<accession>A0A0C2VWP2</accession>
<dbReference type="SUPFAM" id="SSF51366">
    <property type="entry name" value="Ribulose-phoshate binding barrel"/>
    <property type="match status" value="1"/>
</dbReference>
<dbReference type="InterPro" id="IPR013798">
    <property type="entry name" value="Indole-3-glycerol_P_synth_dom"/>
</dbReference>
<organism evidence="11 12">
    <name type="scientific">Jeotgalibacillus alimentarius</name>
    <dbReference type="NCBI Taxonomy" id="135826"/>
    <lineage>
        <taxon>Bacteria</taxon>
        <taxon>Bacillati</taxon>
        <taxon>Bacillota</taxon>
        <taxon>Bacilli</taxon>
        <taxon>Bacillales</taxon>
        <taxon>Caryophanaceae</taxon>
        <taxon>Jeotgalibacillus</taxon>
    </lineage>
</organism>
<dbReference type="UniPathway" id="UPA00035">
    <property type="reaction ID" value="UER00043"/>
</dbReference>
<evidence type="ECO:0000259" key="10">
    <source>
        <dbReference type="Pfam" id="PF00218"/>
    </source>
</evidence>
<protein>
    <recommendedName>
        <fullName evidence="9">Indole-3-glycerol phosphate synthase</fullName>
        <shortName evidence="9">IGPS</shortName>
        <ecNumber evidence="9">4.1.1.48</ecNumber>
    </recommendedName>
</protein>
<dbReference type="InterPro" id="IPR001468">
    <property type="entry name" value="Indole-3-GlycerolPSynthase_CS"/>
</dbReference>
<dbReference type="InterPro" id="IPR045186">
    <property type="entry name" value="Indole-3-glycerol_P_synth"/>
</dbReference>
<dbReference type="STRING" id="135826.KP77_20370"/>
<evidence type="ECO:0000313" key="12">
    <source>
        <dbReference type="Proteomes" id="UP000031950"/>
    </source>
</evidence>
<dbReference type="PANTHER" id="PTHR22854:SF2">
    <property type="entry name" value="INDOLE-3-GLYCEROL-PHOSPHATE SYNTHASE"/>
    <property type="match status" value="1"/>
</dbReference>
<dbReference type="FunFam" id="3.20.20.70:FF:000024">
    <property type="entry name" value="Indole-3-glycerol phosphate synthase"/>
    <property type="match status" value="1"/>
</dbReference>
<evidence type="ECO:0000313" key="11">
    <source>
        <dbReference type="EMBL" id="KIL48826.1"/>
    </source>
</evidence>
<comment type="pathway">
    <text evidence="2 9">Amino-acid biosynthesis; L-tryptophan biosynthesis; L-tryptophan from chorismate: step 4/5.</text>
</comment>
<evidence type="ECO:0000256" key="9">
    <source>
        <dbReference type="HAMAP-Rule" id="MF_00134"/>
    </source>
</evidence>
<dbReference type="PANTHER" id="PTHR22854">
    <property type="entry name" value="TRYPTOPHAN BIOSYNTHESIS PROTEIN"/>
    <property type="match status" value="1"/>
</dbReference>
<keyword evidence="8 9" id="KW-0456">Lyase</keyword>
<feature type="domain" description="Indole-3-glycerol phosphate synthase" evidence="10">
    <location>
        <begin position="23"/>
        <end position="239"/>
    </location>
</feature>
<keyword evidence="6 9" id="KW-0822">Tryptophan biosynthesis</keyword>
<dbReference type="RefSeq" id="WP_041122610.1">
    <property type="nucleotide sequence ID" value="NZ_JXRQ01000018.1"/>
</dbReference>
<dbReference type="GO" id="GO:0004425">
    <property type="term" value="F:indole-3-glycerol-phosphate synthase activity"/>
    <property type="evidence" value="ECO:0007669"/>
    <property type="project" value="UniProtKB-UniRule"/>
</dbReference>
<dbReference type="NCBIfam" id="NF001377">
    <property type="entry name" value="PRK00278.2-4"/>
    <property type="match status" value="1"/>
</dbReference>
<reference evidence="11 12" key="1">
    <citation type="submission" date="2015-01" db="EMBL/GenBank/DDBJ databases">
        <title>Genome sequence of Jeotgalibacillus alimentarius.</title>
        <authorList>
            <person name="Goh K.M."/>
            <person name="Chan K.-G."/>
            <person name="Yaakop A.S."/>
            <person name="Ee R."/>
            <person name="Gan H.M."/>
            <person name="Chan C.S."/>
        </authorList>
    </citation>
    <scope>NUCLEOTIDE SEQUENCE [LARGE SCALE GENOMIC DNA]</scope>
    <source>
        <strain evidence="11 12">YKJ-13</strain>
    </source>
</reference>
<keyword evidence="4 9" id="KW-0028">Amino-acid biosynthesis</keyword>
<dbReference type="HAMAP" id="MF_00134_A">
    <property type="entry name" value="IGPS_A"/>
    <property type="match status" value="1"/>
</dbReference>
<comment type="caution">
    <text evidence="11">The sequence shown here is derived from an EMBL/GenBank/DDBJ whole genome shotgun (WGS) entry which is preliminary data.</text>
</comment>
<evidence type="ECO:0000256" key="5">
    <source>
        <dbReference type="ARBA" id="ARBA00022793"/>
    </source>
</evidence>
<sequence>MTILDKIIEKKKEELKADTAVYSTEGIKPLPFRIGQHEKMSIIAEIKRASPSKGLINPDINPVSRAKLYEENGASAISVLTDESFFQGSFDDLKKVSEAVSIPVLCKDFMIDKRQIDKAANAGASMILLIAAALSDDLMNELYQYAKSLNLTVLTEVHNEEELQRALHINAELIGVNNRNLKTFEVDLGISDTLGQTIIQNGLSFVSESGITSEKDAVAAAETGASAVLVGEALMRTDAPGELLQSLQVPLKSDTHAR</sequence>
<gene>
    <name evidence="9" type="primary">trpC</name>
    <name evidence="11" type="ORF">KP77_20370</name>
</gene>
<evidence type="ECO:0000256" key="6">
    <source>
        <dbReference type="ARBA" id="ARBA00022822"/>
    </source>
</evidence>
<dbReference type="EMBL" id="JXRQ01000018">
    <property type="protein sequence ID" value="KIL48826.1"/>
    <property type="molecule type" value="Genomic_DNA"/>
</dbReference>
<evidence type="ECO:0000256" key="2">
    <source>
        <dbReference type="ARBA" id="ARBA00004696"/>
    </source>
</evidence>
<dbReference type="GO" id="GO:0000162">
    <property type="term" value="P:L-tryptophan biosynthetic process"/>
    <property type="evidence" value="ECO:0007669"/>
    <property type="project" value="UniProtKB-UniRule"/>
</dbReference>
<comment type="similarity">
    <text evidence="3 9">Belongs to the TrpC family.</text>
</comment>
<name>A0A0C2VWP2_9BACL</name>
<dbReference type="AlphaFoldDB" id="A0A0C2VWP2"/>
<dbReference type="PATRIC" id="fig|135826.4.peg.2032"/>
<dbReference type="Gene3D" id="3.20.20.70">
    <property type="entry name" value="Aldolase class I"/>
    <property type="match status" value="1"/>
</dbReference>
<evidence type="ECO:0000256" key="4">
    <source>
        <dbReference type="ARBA" id="ARBA00022605"/>
    </source>
</evidence>
<keyword evidence="5 9" id="KW-0210">Decarboxylase</keyword>
<evidence type="ECO:0000256" key="3">
    <source>
        <dbReference type="ARBA" id="ARBA00008737"/>
    </source>
</evidence>
<dbReference type="Proteomes" id="UP000031950">
    <property type="component" value="Unassembled WGS sequence"/>
</dbReference>
<dbReference type="OrthoDB" id="9804217at2"/>
<dbReference type="GO" id="GO:0004640">
    <property type="term" value="F:phosphoribosylanthranilate isomerase activity"/>
    <property type="evidence" value="ECO:0007669"/>
    <property type="project" value="TreeGrafter"/>
</dbReference>
<dbReference type="InterPro" id="IPR011060">
    <property type="entry name" value="RibuloseP-bd_barrel"/>
</dbReference>
<dbReference type="InterPro" id="IPR013785">
    <property type="entry name" value="Aldolase_TIM"/>
</dbReference>
<keyword evidence="12" id="KW-1185">Reference proteome</keyword>
<evidence type="ECO:0000256" key="1">
    <source>
        <dbReference type="ARBA" id="ARBA00001633"/>
    </source>
</evidence>